<gene>
    <name evidence="7" type="ORF">LHA35_01385</name>
</gene>
<feature type="transmembrane region" description="Helical" evidence="5">
    <location>
        <begin position="36"/>
        <end position="53"/>
    </location>
</feature>
<accession>A0A9X1IAX2</accession>
<dbReference type="Pfam" id="PF04932">
    <property type="entry name" value="Wzy_C"/>
    <property type="match status" value="1"/>
</dbReference>
<keyword evidence="2 5" id="KW-0812">Transmembrane</keyword>
<feature type="transmembrane region" description="Helical" evidence="5">
    <location>
        <begin position="65"/>
        <end position="84"/>
    </location>
</feature>
<comment type="subcellular location">
    <subcellularLocation>
        <location evidence="1">Membrane</location>
        <topology evidence="1">Multi-pass membrane protein</topology>
    </subcellularLocation>
</comment>
<dbReference type="Proteomes" id="UP001139311">
    <property type="component" value="Unassembled WGS sequence"/>
</dbReference>
<keyword evidence="3 5" id="KW-1133">Transmembrane helix</keyword>
<evidence type="ECO:0000313" key="7">
    <source>
        <dbReference type="EMBL" id="MCB4820383.1"/>
    </source>
</evidence>
<evidence type="ECO:0000256" key="1">
    <source>
        <dbReference type="ARBA" id="ARBA00004141"/>
    </source>
</evidence>
<dbReference type="RefSeq" id="WP_226603552.1">
    <property type="nucleotide sequence ID" value="NZ_JAJAQI010000002.1"/>
</dbReference>
<dbReference type="InterPro" id="IPR051533">
    <property type="entry name" value="WaaL-like"/>
</dbReference>
<feature type="transmembrane region" description="Helical" evidence="5">
    <location>
        <begin position="12"/>
        <end position="30"/>
    </location>
</feature>
<keyword evidence="8" id="KW-1185">Reference proteome</keyword>
<feature type="domain" description="O-antigen ligase-related" evidence="6">
    <location>
        <begin position="193"/>
        <end position="349"/>
    </location>
</feature>
<dbReference type="EMBL" id="JAJAQI010000002">
    <property type="protein sequence ID" value="MCB4820383.1"/>
    <property type="molecule type" value="Genomic_DNA"/>
</dbReference>
<sequence length="412" mass="41495">MQISPTLAASRGGAPSLPLAVALAIAPAAGVLQSKALAPIATLALLLCVLAHRRRHGTWPWPRGAAAWVALGLFGWAALTALWAPEPLRALGTSLQIGGFVALGAAAACAVAADTETAKRRLVLAASAGLAAGLALAAADAATGNAVRAAVRGLREVPPTLIFGLKPAASAMALWLPLLATVPGLPRGLRALALAAGALVLVLLPGETPKIAVAAAGIAGGLALLAPRWTPRLLGAGLALSILAMPVVLGAVLDRGLPADRLAPSAAHRLLIWDFVTDRIAERPVLGWGMEASRTIPGHRDPPSAEALARLHLTGPDTPAWLPAAGLLPLHPHNGALQLWLELGLPGALAGAALALLLGLAVARLARPAVATAVLAAGAVTAMLSFGTWQEWWVGAELMALAAVAGLPETTS</sequence>
<dbReference type="AlphaFoldDB" id="A0A9X1IAX2"/>
<evidence type="ECO:0000256" key="4">
    <source>
        <dbReference type="ARBA" id="ARBA00023136"/>
    </source>
</evidence>
<evidence type="ECO:0000313" key="8">
    <source>
        <dbReference type="Proteomes" id="UP001139311"/>
    </source>
</evidence>
<proteinExistence type="predicted"/>
<dbReference type="InterPro" id="IPR007016">
    <property type="entry name" value="O-antigen_ligase-rel_domated"/>
</dbReference>
<evidence type="ECO:0000256" key="2">
    <source>
        <dbReference type="ARBA" id="ARBA00022692"/>
    </source>
</evidence>
<organism evidence="7 8">
    <name type="scientific">Roseicella aerolata</name>
    <dbReference type="NCBI Taxonomy" id="2883479"/>
    <lineage>
        <taxon>Bacteria</taxon>
        <taxon>Pseudomonadati</taxon>
        <taxon>Pseudomonadota</taxon>
        <taxon>Alphaproteobacteria</taxon>
        <taxon>Acetobacterales</taxon>
        <taxon>Roseomonadaceae</taxon>
        <taxon>Roseicella</taxon>
    </lineage>
</organism>
<feature type="transmembrane region" description="Helical" evidence="5">
    <location>
        <begin position="233"/>
        <end position="253"/>
    </location>
</feature>
<dbReference type="PANTHER" id="PTHR37422:SF13">
    <property type="entry name" value="LIPOPOLYSACCHARIDE BIOSYNTHESIS PROTEIN PA4999-RELATED"/>
    <property type="match status" value="1"/>
</dbReference>
<feature type="transmembrane region" description="Helical" evidence="5">
    <location>
        <begin position="90"/>
        <end position="113"/>
    </location>
</feature>
<feature type="transmembrane region" description="Helical" evidence="5">
    <location>
        <begin position="161"/>
        <end position="182"/>
    </location>
</feature>
<protein>
    <submittedName>
        <fullName evidence="7">O-antigen ligase family protein</fullName>
    </submittedName>
</protein>
<name>A0A9X1IAX2_9PROT</name>
<keyword evidence="7" id="KW-0436">Ligase</keyword>
<feature type="transmembrane region" description="Helical" evidence="5">
    <location>
        <begin position="211"/>
        <end position="226"/>
    </location>
</feature>
<feature type="transmembrane region" description="Helical" evidence="5">
    <location>
        <begin position="122"/>
        <end position="141"/>
    </location>
</feature>
<evidence type="ECO:0000256" key="5">
    <source>
        <dbReference type="SAM" id="Phobius"/>
    </source>
</evidence>
<feature type="transmembrane region" description="Helical" evidence="5">
    <location>
        <begin position="369"/>
        <end position="389"/>
    </location>
</feature>
<reference evidence="7" key="1">
    <citation type="submission" date="2021-10" db="EMBL/GenBank/DDBJ databases">
        <title>Roseicella aerolatum sp. nov., isolated from aerosols of e-waste dismantling site.</title>
        <authorList>
            <person name="Qin T."/>
        </authorList>
    </citation>
    <scope>NUCLEOTIDE SEQUENCE</scope>
    <source>
        <strain evidence="7">GB24</strain>
    </source>
</reference>
<dbReference type="PANTHER" id="PTHR37422">
    <property type="entry name" value="TEICHURONIC ACID BIOSYNTHESIS PROTEIN TUAE"/>
    <property type="match status" value="1"/>
</dbReference>
<dbReference type="GO" id="GO:0016020">
    <property type="term" value="C:membrane"/>
    <property type="evidence" value="ECO:0007669"/>
    <property type="project" value="UniProtKB-SubCell"/>
</dbReference>
<feature type="transmembrane region" description="Helical" evidence="5">
    <location>
        <begin position="339"/>
        <end position="362"/>
    </location>
</feature>
<dbReference type="GO" id="GO:0016874">
    <property type="term" value="F:ligase activity"/>
    <property type="evidence" value="ECO:0007669"/>
    <property type="project" value="UniProtKB-KW"/>
</dbReference>
<evidence type="ECO:0000259" key="6">
    <source>
        <dbReference type="Pfam" id="PF04932"/>
    </source>
</evidence>
<keyword evidence="4 5" id="KW-0472">Membrane</keyword>
<comment type="caution">
    <text evidence="7">The sequence shown here is derived from an EMBL/GenBank/DDBJ whole genome shotgun (WGS) entry which is preliminary data.</text>
</comment>
<feature type="transmembrane region" description="Helical" evidence="5">
    <location>
        <begin position="189"/>
        <end position="205"/>
    </location>
</feature>
<evidence type="ECO:0000256" key="3">
    <source>
        <dbReference type="ARBA" id="ARBA00022989"/>
    </source>
</evidence>